<dbReference type="PANTHER" id="PTHR24305">
    <property type="entry name" value="CYTOCHROME P450"/>
    <property type="match status" value="1"/>
</dbReference>
<feature type="binding site" description="axial binding residue" evidence="6">
    <location>
        <position position="474"/>
    </location>
    <ligand>
        <name>heme</name>
        <dbReference type="ChEBI" id="CHEBI:30413"/>
    </ligand>
    <ligandPart>
        <name>Fe</name>
        <dbReference type="ChEBI" id="CHEBI:18248"/>
    </ligandPart>
</feature>
<evidence type="ECO:0000256" key="2">
    <source>
        <dbReference type="ARBA" id="ARBA00010617"/>
    </source>
</evidence>
<dbReference type="GO" id="GO:0005506">
    <property type="term" value="F:iron ion binding"/>
    <property type="evidence" value="ECO:0007669"/>
    <property type="project" value="InterPro"/>
</dbReference>
<dbReference type="GO" id="GO:0004497">
    <property type="term" value="F:monooxygenase activity"/>
    <property type="evidence" value="ECO:0007669"/>
    <property type="project" value="UniProtKB-KW"/>
</dbReference>
<proteinExistence type="inferred from homology"/>
<keyword evidence="7" id="KW-0503">Monooxygenase</keyword>
<keyword evidence="7" id="KW-0560">Oxidoreductase</keyword>
<dbReference type="EMBL" id="MU858206">
    <property type="protein sequence ID" value="KAK4209399.1"/>
    <property type="molecule type" value="Genomic_DNA"/>
</dbReference>
<evidence type="ECO:0000256" key="7">
    <source>
        <dbReference type="RuleBase" id="RU000461"/>
    </source>
</evidence>
<gene>
    <name evidence="9" type="ORF">QBC37DRAFT_450495</name>
</gene>
<keyword evidence="8" id="KW-0812">Transmembrane</keyword>
<dbReference type="PANTHER" id="PTHR24305:SF166">
    <property type="entry name" value="CYTOCHROME P450 12A4, MITOCHONDRIAL-RELATED"/>
    <property type="match status" value="1"/>
</dbReference>
<keyword evidence="10" id="KW-1185">Reference proteome</keyword>
<evidence type="ECO:0000313" key="9">
    <source>
        <dbReference type="EMBL" id="KAK4209399.1"/>
    </source>
</evidence>
<dbReference type="PRINTS" id="PR00463">
    <property type="entry name" value="EP450I"/>
</dbReference>
<reference evidence="9" key="1">
    <citation type="journal article" date="2023" name="Mol. Phylogenet. Evol.">
        <title>Genome-scale phylogeny and comparative genomics of the fungal order Sordariales.</title>
        <authorList>
            <person name="Hensen N."/>
            <person name="Bonometti L."/>
            <person name="Westerberg I."/>
            <person name="Brannstrom I.O."/>
            <person name="Guillou S."/>
            <person name="Cros-Aarteil S."/>
            <person name="Calhoun S."/>
            <person name="Haridas S."/>
            <person name="Kuo A."/>
            <person name="Mondo S."/>
            <person name="Pangilinan J."/>
            <person name="Riley R."/>
            <person name="LaButti K."/>
            <person name="Andreopoulos B."/>
            <person name="Lipzen A."/>
            <person name="Chen C."/>
            <person name="Yan M."/>
            <person name="Daum C."/>
            <person name="Ng V."/>
            <person name="Clum A."/>
            <person name="Steindorff A."/>
            <person name="Ohm R.A."/>
            <person name="Martin F."/>
            <person name="Silar P."/>
            <person name="Natvig D.O."/>
            <person name="Lalanne C."/>
            <person name="Gautier V."/>
            <person name="Ament-Velasquez S.L."/>
            <person name="Kruys A."/>
            <person name="Hutchinson M.I."/>
            <person name="Powell A.J."/>
            <person name="Barry K."/>
            <person name="Miller A.N."/>
            <person name="Grigoriev I.V."/>
            <person name="Debuchy R."/>
            <person name="Gladieux P."/>
            <person name="Hiltunen Thoren M."/>
            <person name="Johannesson H."/>
        </authorList>
    </citation>
    <scope>NUCLEOTIDE SEQUENCE</scope>
    <source>
        <strain evidence="9">PSN293</strain>
    </source>
</reference>
<keyword evidence="4 6" id="KW-0479">Metal-binding</keyword>
<evidence type="ECO:0000256" key="5">
    <source>
        <dbReference type="ARBA" id="ARBA00023004"/>
    </source>
</evidence>
<feature type="transmembrane region" description="Helical" evidence="8">
    <location>
        <begin position="21"/>
        <end position="45"/>
    </location>
</feature>
<accession>A0AAN6XZ60</accession>
<organism evidence="9 10">
    <name type="scientific">Rhypophila decipiens</name>
    <dbReference type="NCBI Taxonomy" id="261697"/>
    <lineage>
        <taxon>Eukaryota</taxon>
        <taxon>Fungi</taxon>
        <taxon>Dikarya</taxon>
        <taxon>Ascomycota</taxon>
        <taxon>Pezizomycotina</taxon>
        <taxon>Sordariomycetes</taxon>
        <taxon>Sordariomycetidae</taxon>
        <taxon>Sordariales</taxon>
        <taxon>Naviculisporaceae</taxon>
        <taxon>Rhypophila</taxon>
    </lineage>
</organism>
<protein>
    <submittedName>
        <fullName evidence="9">Cytochrome P450 4F5</fullName>
    </submittedName>
</protein>
<comment type="cofactor">
    <cofactor evidence="1 6">
        <name>heme</name>
        <dbReference type="ChEBI" id="CHEBI:30413"/>
    </cofactor>
</comment>
<dbReference type="InterPro" id="IPR036396">
    <property type="entry name" value="Cyt_P450_sf"/>
</dbReference>
<dbReference type="SUPFAM" id="SSF48264">
    <property type="entry name" value="Cytochrome P450"/>
    <property type="match status" value="1"/>
</dbReference>
<dbReference type="InterPro" id="IPR050121">
    <property type="entry name" value="Cytochrome_P450_monoxygenase"/>
</dbReference>
<comment type="caution">
    <text evidence="9">The sequence shown here is derived from an EMBL/GenBank/DDBJ whole genome shotgun (WGS) entry which is preliminary data.</text>
</comment>
<dbReference type="GO" id="GO:0016705">
    <property type="term" value="F:oxidoreductase activity, acting on paired donors, with incorporation or reduction of molecular oxygen"/>
    <property type="evidence" value="ECO:0007669"/>
    <property type="project" value="InterPro"/>
</dbReference>
<dbReference type="Gene3D" id="1.10.630.10">
    <property type="entry name" value="Cytochrome P450"/>
    <property type="match status" value="1"/>
</dbReference>
<comment type="similarity">
    <text evidence="2 7">Belongs to the cytochrome P450 family.</text>
</comment>
<keyword evidence="8" id="KW-0472">Membrane</keyword>
<dbReference type="PROSITE" id="PS00086">
    <property type="entry name" value="CYTOCHROME_P450"/>
    <property type="match status" value="1"/>
</dbReference>
<dbReference type="PRINTS" id="PR00385">
    <property type="entry name" value="P450"/>
</dbReference>
<dbReference type="InterPro" id="IPR001128">
    <property type="entry name" value="Cyt_P450"/>
</dbReference>
<dbReference type="GO" id="GO:0020037">
    <property type="term" value="F:heme binding"/>
    <property type="evidence" value="ECO:0007669"/>
    <property type="project" value="InterPro"/>
</dbReference>
<evidence type="ECO:0000256" key="8">
    <source>
        <dbReference type="SAM" id="Phobius"/>
    </source>
</evidence>
<sequence length="532" mass="60684">MDINQLLRSLSDRVLRQEVALTLLYLYFLRLIASGLYKLFIYPYYVSPLRSLPGPKDHHFLIGHLLNQFGGSHPNEPYVSWMKRWPTVPLIRYFGFGNADSVLVTSLDAHKEILQTKASSFEKPTFFRRMVRDIVGHNGLGLVEGEEHKKQRRALSALFSHKNVESFIPQLRKKATDLCSLLDDKIRDEAGIADVVSLYSKTTLDIIGLFAAGKEPDELTLNSGGMPFTTCYQELFEPDGLGKLLIALNTVIPIRWLPIKANRRFKEAYETLHSQIQAVIRERIQELHPNKKTDPSAEQSLSSNDMLTWMVENKYYASDEDERWGEELISDQMLTFLAAGHQTTADGLTWATQLMIQHPAEEKRLREEIAHLGANYTYREIEALPYLHNFCREVLRAQCPSINIGREAIEDVIIQGVLLPKGTTVMMQPAIVQKNPTIWGEDADEFRPDRWDALEQQATDSWAFTAFGHGPRGCIGKAFSMLEFKILLIELVSRFRFARVEGDNRLVSEIEVVNPSPMLRPLGGLRMRVERA</sequence>
<evidence type="ECO:0000256" key="1">
    <source>
        <dbReference type="ARBA" id="ARBA00001971"/>
    </source>
</evidence>
<keyword evidence="8" id="KW-1133">Transmembrane helix</keyword>
<keyword evidence="5 6" id="KW-0408">Iron</keyword>
<evidence type="ECO:0000313" key="10">
    <source>
        <dbReference type="Proteomes" id="UP001301769"/>
    </source>
</evidence>
<dbReference type="Proteomes" id="UP001301769">
    <property type="component" value="Unassembled WGS sequence"/>
</dbReference>
<dbReference type="InterPro" id="IPR017972">
    <property type="entry name" value="Cyt_P450_CS"/>
</dbReference>
<dbReference type="InterPro" id="IPR002401">
    <property type="entry name" value="Cyt_P450_E_grp-I"/>
</dbReference>
<evidence type="ECO:0000256" key="6">
    <source>
        <dbReference type="PIRSR" id="PIRSR602401-1"/>
    </source>
</evidence>
<reference evidence="9" key="2">
    <citation type="submission" date="2023-05" db="EMBL/GenBank/DDBJ databases">
        <authorList>
            <consortium name="Lawrence Berkeley National Laboratory"/>
            <person name="Steindorff A."/>
            <person name="Hensen N."/>
            <person name="Bonometti L."/>
            <person name="Westerberg I."/>
            <person name="Brannstrom I.O."/>
            <person name="Guillou S."/>
            <person name="Cros-Aarteil S."/>
            <person name="Calhoun S."/>
            <person name="Haridas S."/>
            <person name="Kuo A."/>
            <person name="Mondo S."/>
            <person name="Pangilinan J."/>
            <person name="Riley R."/>
            <person name="Labutti K."/>
            <person name="Andreopoulos B."/>
            <person name="Lipzen A."/>
            <person name="Chen C."/>
            <person name="Yanf M."/>
            <person name="Daum C."/>
            <person name="Ng V."/>
            <person name="Clum A."/>
            <person name="Ohm R."/>
            <person name="Martin F."/>
            <person name="Silar P."/>
            <person name="Natvig D."/>
            <person name="Lalanne C."/>
            <person name="Gautier V."/>
            <person name="Ament-Velasquez S.L."/>
            <person name="Kruys A."/>
            <person name="Hutchinson M.I."/>
            <person name="Powell A.J."/>
            <person name="Barry K."/>
            <person name="Miller A.N."/>
            <person name="Grigoriev I.V."/>
            <person name="Debuchy R."/>
            <person name="Gladieux P."/>
            <person name="Thoren M.H."/>
            <person name="Johannesson H."/>
        </authorList>
    </citation>
    <scope>NUCLEOTIDE SEQUENCE</scope>
    <source>
        <strain evidence="9">PSN293</strain>
    </source>
</reference>
<name>A0AAN6XZ60_9PEZI</name>
<evidence type="ECO:0000256" key="3">
    <source>
        <dbReference type="ARBA" id="ARBA00022617"/>
    </source>
</evidence>
<dbReference type="Pfam" id="PF00067">
    <property type="entry name" value="p450"/>
    <property type="match status" value="1"/>
</dbReference>
<keyword evidence="3 6" id="KW-0349">Heme</keyword>
<dbReference type="AlphaFoldDB" id="A0AAN6XZ60"/>
<evidence type="ECO:0000256" key="4">
    <source>
        <dbReference type="ARBA" id="ARBA00022723"/>
    </source>
</evidence>